<evidence type="ECO:0000256" key="1">
    <source>
        <dbReference type="SAM" id="SignalP"/>
    </source>
</evidence>
<dbReference type="AlphaFoldDB" id="F5RH46"/>
<proteinExistence type="predicted"/>
<keyword evidence="1" id="KW-0732">Signal</keyword>
<reference evidence="2 3" key="1">
    <citation type="journal article" date="2011" name="J. Bacteriol.">
        <title>Genome sequence of Methyloversatilis universalis FAM5T, a methylotrophic representative of the order Rhodocyclales.</title>
        <authorList>
            <person name="Kittichotirat W."/>
            <person name="Good N.M."/>
            <person name="Hall R."/>
            <person name="Bringel F."/>
            <person name="Lajus A."/>
            <person name="Medigue C."/>
            <person name="Smalley N.E."/>
            <person name="Beck D."/>
            <person name="Bumgarner R."/>
            <person name="Vuilleumier S."/>
            <person name="Kalyuzhnaya M.G."/>
        </authorList>
    </citation>
    <scope>NUCLEOTIDE SEQUENCE [LARGE SCALE GENOMIC DNA]</scope>
    <source>
        <strain evidence="3">ATCC BAA-1314 / JCM 13912 / FAM5</strain>
    </source>
</reference>
<dbReference type="EMBL" id="AFHG01000058">
    <property type="protein sequence ID" value="EGK70250.1"/>
    <property type="molecule type" value="Genomic_DNA"/>
</dbReference>
<dbReference type="Proteomes" id="UP000005019">
    <property type="component" value="Unassembled WGS sequence"/>
</dbReference>
<protein>
    <submittedName>
        <fullName evidence="2">PsiF repeat protein</fullName>
    </submittedName>
</protein>
<dbReference type="OrthoDB" id="8001925at2"/>
<dbReference type="STRING" id="1000565.METUNv1_03638"/>
<dbReference type="Pfam" id="PF07769">
    <property type="entry name" value="PsiF_repeat"/>
    <property type="match status" value="2"/>
</dbReference>
<feature type="chain" id="PRO_5003325891" evidence="1">
    <location>
        <begin position="28"/>
        <end position="104"/>
    </location>
</feature>
<evidence type="ECO:0000313" key="2">
    <source>
        <dbReference type="EMBL" id="EGK70250.1"/>
    </source>
</evidence>
<comment type="caution">
    <text evidence="2">The sequence shown here is derived from an EMBL/GenBank/DDBJ whole genome shotgun (WGS) entry which is preliminary data.</text>
</comment>
<keyword evidence="3" id="KW-1185">Reference proteome</keyword>
<dbReference type="eggNOG" id="ENOG5032ZDU">
    <property type="taxonomic scope" value="Bacteria"/>
</dbReference>
<dbReference type="RefSeq" id="WP_008064189.1">
    <property type="nucleotide sequence ID" value="NZ_AFHG01000058.1"/>
</dbReference>
<accession>F5RH46</accession>
<organism evidence="2 3">
    <name type="scientific">Methyloversatilis universalis (strain ATCC BAA-1314 / DSM 25237 / JCM 13912 / CCUG 52030 / FAM5)</name>
    <dbReference type="NCBI Taxonomy" id="1000565"/>
    <lineage>
        <taxon>Bacteria</taxon>
        <taxon>Pseudomonadati</taxon>
        <taxon>Pseudomonadota</taxon>
        <taxon>Betaproteobacteria</taxon>
        <taxon>Nitrosomonadales</taxon>
        <taxon>Sterolibacteriaceae</taxon>
        <taxon>Methyloversatilis</taxon>
    </lineage>
</organism>
<name>F5RH46_METUF</name>
<dbReference type="InterPro" id="IPR011690">
    <property type="entry name" value="P_starv_induced_PsiF"/>
</dbReference>
<feature type="signal peptide" evidence="1">
    <location>
        <begin position="1"/>
        <end position="27"/>
    </location>
</feature>
<gene>
    <name evidence="2" type="ORF">METUNv1_03638</name>
</gene>
<sequence>MPHIRRTFALALIGLSVSLLFPGTASAGAQQDRMRACNKEAKEKTLKGDERSSFMSQCLSAGKSVDSKEKTALADRRKQCRADAREKALKGDERKAFIADCVKA</sequence>
<evidence type="ECO:0000313" key="3">
    <source>
        <dbReference type="Proteomes" id="UP000005019"/>
    </source>
</evidence>